<sequence length="87" mass="9754">MNSENVILGKKYACFPVGIKNKVIGEVVSKLENCVIFCVEEYDENDHLEILEKAGKVVAKYSDIYELTTTETIFQTSAKVYTQALVS</sequence>
<comment type="caution">
    <text evidence="1">The sequence shown here is derived from an EMBL/GenBank/DDBJ whole genome shotgun (WGS) entry which is preliminary data.</text>
</comment>
<reference evidence="1 2" key="1">
    <citation type="submission" date="2017-05" db="EMBL/GenBank/DDBJ databases">
        <title>The Genome Sequence of Enterococcus sp. 10A9_DIV0425.</title>
        <authorList>
            <consortium name="The Broad Institute Genomics Platform"/>
            <consortium name="The Broad Institute Genomic Center for Infectious Diseases"/>
            <person name="Earl A."/>
            <person name="Manson A."/>
            <person name="Schwartman J."/>
            <person name="Gilmore M."/>
            <person name="Abouelleil A."/>
            <person name="Cao P."/>
            <person name="Chapman S."/>
            <person name="Cusick C."/>
            <person name="Shea T."/>
            <person name="Young S."/>
            <person name="Neafsey D."/>
            <person name="Nusbaum C."/>
            <person name="Birren B."/>
        </authorList>
    </citation>
    <scope>NUCLEOTIDE SEQUENCE [LARGE SCALE GENOMIC DNA]</scope>
    <source>
        <strain evidence="1 2">10A9_DIV0425</strain>
    </source>
</reference>
<protein>
    <submittedName>
        <fullName evidence="1">Uncharacterized protein</fullName>
    </submittedName>
</protein>
<dbReference type="RefSeq" id="WP_086283804.1">
    <property type="nucleotide sequence ID" value="NZ_NGMO01000001.1"/>
</dbReference>
<evidence type="ECO:0000313" key="1">
    <source>
        <dbReference type="EMBL" id="OTP12378.1"/>
    </source>
</evidence>
<dbReference type="EMBL" id="NGMO01000001">
    <property type="protein sequence ID" value="OTP12378.1"/>
    <property type="molecule type" value="Genomic_DNA"/>
</dbReference>
<evidence type="ECO:0000313" key="2">
    <source>
        <dbReference type="Proteomes" id="UP000194933"/>
    </source>
</evidence>
<dbReference type="Proteomes" id="UP000194933">
    <property type="component" value="Unassembled WGS sequence"/>
</dbReference>
<organism evidence="1 2">
    <name type="scientific">Candidatus Enterococcus wittei</name>
    <dbReference type="NCBI Taxonomy" id="1987383"/>
    <lineage>
        <taxon>Bacteria</taxon>
        <taxon>Bacillati</taxon>
        <taxon>Bacillota</taxon>
        <taxon>Bacilli</taxon>
        <taxon>Lactobacillales</taxon>
        <taxon>Enterococcaceae</taxon>
        <taxon>Enterococcus</taxon>
    </lineage>
</organism>
<dbReference type="AlphaFoldDB" id="A0A2C9XR99"/>
<accession>A0A2C9XR99</accession>
<gene>
    <name evidence="1" type="ORF">A5844_000611</name>
</gene>
<keyword evidence="2" id="KW-1185">Reference proteome</keyword>
<name>A0A2C9XR99_9ENTE</name>
<proteinExistence type="predicted"/>